<sequence length="47" mass="5425">VVSQCCKDGVELFPTCQDQGHRHGKTRILEMSSMPFHVNSYFQAKKR</sequence>
<keyword evidence="2" id="KW-1185">Reference proteome</keyword>
<proteinExistence type="predicted"/>
<evidence type="ECO:0000313" key="1">
    <source>
        <dbReference type="EMBL" id="PON60018.1"/>
    </source>
</evidence>
<dbReference type="AlphaFoldDB" id="A0A2P5CG70"/>
<protein>
    <submittedName>
        <fullName evidence="1">Uncharacterized protein</fullName>
    </submittedName>
</protein>
<accession>A0A2P5CG70</accession>
<evidence type="ECO:0000313" key="2">
    <source>
        <dbReference type="Proteomes" id="UP000237105"/>
    </source>
</evidence>
<name>A0A2P5CG70_PARAD</name>
<comment type="caution">
    <text evidence="1">The sequence shown here is derived from an EMBL/GenBank/DDBJ whole genome shotgun (WGS) entry which is preliminary data.</text>
</comment>
<dbReference type="EMBL" id="JXTB01000134">
    <property type="protein sequence ID" value="PON60018.1"/>
    <property type="molecule type" value="Genomic_DNA"/>
</dbReference>
<organism evidence="1 2">
    <name type="scientific">Parasponia andersonii</name>
    <name type="common">Sponia andersonii</name>
    <dbReference type="NCBI Taxonomy" id="3476"/>
    <lineage>
        <taxon>Eukaryota</taxon>
        <taxon>Viridiplantae</taxon>
        <taxon>Streptophyta</taxon>
        <taxon>Embryophyta</taxon>
        <taxon>Tracheophyta</taxon>
        <taxon>Spermatophyta</taxon>
        <taxon>Magnoliopsida</taxon>
        <taxon>eudicotyledons</taxon>
        <taxon>Gunneridae</taxon>
        <taxon>Pentapetalae</taxon>
        <taxon>rosids</taxon>
        <taxon>fabids</taxon>
        <taxon>Rosales</taxon>
        <taxon>Cannabaceae</taxon>
        <taxon>Parasponia</taxon>
    </lineage>
</organism>
<dbReference type="Proteomes" id="UP000237105">
    <property type="component" value="Unassembled WGS sequence"/>
</dbReference>
<feature type="non-terminal residue" evidence="1">
    <location>
        <position position="1"/>
    </location>
</feature>
<reference evidence="2" key="1">
    <citation type="submission" date="2016-06" db="EMBL/GenBank/DDBJ databases">
        <title>Parallel loss of symbiosis genes in relatives of nitrogen-fixing non-legume Parasponia.</title>
        <authorList>
            <person name="Van Velzen R."/>
            <person name="Holmer R."/>
            <person name="Bu F."/>
            <person name="Rutten L."/>
            <person name="Van Zeijl A."/>
            <person name="Liu W."/>
            <person name="Santuari L."/>
            <person name="Cao Q."/>
            <person name="Sharma T."/>
            <person name="Shen D."/>
            <person name="Roswanjaya Y."/>
            <person name="Wardhani T."/>
            <person name="Kalhor M.S."/>
            <person name="Jansen J."/>
            <person name="Van den Hoogen J."/>
            <person name="Gungor B."/>
            <person name="Hartog M."/>
            <person name="Hontelez J."/>
            <person name="Verver J."/>
            <person name="Yang W.-C."/>
            <person name="Schijlen E."/>
            <person name="Repin R."/>
            <person name="Schilthuizen M."/>
            <person name="Schranz E."/>
            <person name="Heidstra R."/>
            <person name="Miyata K."/>
            <person name="Fedorova E."/>
            <person name="Kohlen W."/>
            <person name="Bisseling T."/>
            <person name="Smit S."/>
            <person name="Geurts R."/>
        </authorList>
    </citation>
    <scope>NUCLEOTIDE SEQUENCE [LARGE SCALE GENOMIC DNA]</scope>
    <source>
        <strain evidence="2">cv. WU1-14</strain>
    </source>
</reference>
<gene>
    <name evidence="1" type="ORF">PanWU01x14_155320</name>
</gene>